<sequence>TVIAGDFIFQNDTEDDLVIIHGDTGNLTVTGDISARDGFFRNLGSLVSRITKIFVTDADISGNLTVGGNISVSGDADIEGDLGVSGDADVTGNVTASWFKGIYDWIVGTASQVYLSFNGTQLDFDESQLNQTIDSRINTSEPELHVNISDWWNTGDRGELRNISQIMGSWITNDLAWINITDGDIRYILIADEGNLNVNRSEWWKTAEGDLNDVEDILGSWLTNDLAWINFTEGNTKYLLITDEKNLNVNASDYWITD</sequence>
<gene>
    <name evidence="1" type="ORF">S03H2_08833</name>
</gene>
<name>X1EI08_9ZZZZ</name>
<accession>X1EI08</accession>
<proteinExistence type="predicted"/>
<reference evidence="1" key="1">
    <citation type="journal article" date="2014" name="Front. Microbiol.">
        <title>High frequency of phylogenetically diverse reductive dehalogenase-homologous genes in deep subseafloor sedimentary metagenomes.</title>
        <authorList>
            <person name="Kawai M."/>
            <person name="Futagami T."/>
            <person name="Toyoda A."/>
            <person name="Takaki Y."/>
            <person name="Nishi S."/>
            <person name="Hori S."/>
            <person name="Arai W."/>
            <person name="Tsubouchi T."/>
            <person name="Morono Y."/>
            <person name="Uchiyama I."/>
            <person name="Ito T."/>
            <person name="Fujiyama A."/>
            <person name="Inagaki F."/>
            <person name="Takami H."/>
        </authorList>
    </citation>
    <scope>NUCLEOTIDE SEQUENCE</scope>
    <source>
        <strain evidence="1">Expedition CK06-06</strain>
    </source>
</reference>
<organism evidence="1">
    <name type="scientific">marine sediment metagenome</name>
    <dbReference type="NCBI Taxonomy" id="412755"/>
    <lineage>
        <taxon>unclassified sequences</taxon>
        <taxon>metagenomes</taxon>
        <taxon>ecological metagenomes</taxon>
    </lineage>
</organism>
<protein>
    <submittedName>
        <fullName evidence="1">Uncharacterized protein</fullName>
    </submittedName>
</protein>
<comment type="caution">
    <text evidence="1">The sequence shown here is derived from an EMBL/GenBank/DDBJ whole genome shotgun (WGS) entry which is preliminary data.</text>
</comment>
<dbReference type="EMBL" id="BARU01004369">
    <property type="protein sequence ID" value="GAH19970.1"/>
    <property type="molecule type" value="Genomic_DNA"/>
</dbReference>
<dbReference type="AlphaFoldDB" id="X1EI08"/>
<evidence type="ECO:0000313" key="1">
    <source>
        <dbReference type="EMBL" id="GAH19970.1"/>
    </source>
</evidence>
<feature type="non-terminal residue" evidence="1">
    <location>
        <position position="258"/>
    </location>
</feature>
<feature type="non-terminal residue" evidence="1">
    <location>
        <position position="1"/>
    </location>
</feature>